<organism evidence="1 2">
    <name type="scientific">Zizania palustris</name>
    <name type="common">Northern wild rice</name>
    <dbReference type="NCBI Taxonomy" id="103762"/>
    <lineage>
        <taxon>Eukaryota</taxon>
        <taxon>Viridiplantae</taxon>
        <taxon>Streptophyta</taxon>
        <taxon>Embryophyta</taxon>
        <taxon>Tracheophyta</taxon>
        <taxon>Spermatophyta</taxon>
        <taxon>Magnoliopsida</taxon>
        <taxon>Liliopsida</taxon>
        <taxon>Poales</taxon>
        <taxon>Poaceae</taxon>
        <taxon>BOP clade</taxon>
        <taxon>Oryzoideae</taxon>
        <taxon>Oryzeae</taxon>
        <taxon>Zizaniinae</taxon>
        <taxon>Zizania</taxon>
    </lineage>
</organism>
<keyword evidence="2" id="KW-1185">Reference proteome</keyword>
<proteinExistence type="predicted"/>
<name>A0A8J6BTH8_ZIZPA</name>
<protein>
    <submittedName>
        <fullName evidence="1">Uncharacterized protein</fullName>
    </submittedName>
</protein>
<sequence>MPPRSASRMYHALSTAVTLRRHGLHVFVPCHTFMSVVLAMDSPHERTDTWSDAGDTLLWCTNASSLGAPHRGAQTPTLSCDTCRLHRLRRLHAADLVTTRRLLHMSTAIVLFLVSDDTHHCGHLYDHLLRRTNASSKRYTSITDERHLLLWATHAHRRTMLAAAHVSHTSSITRVPSHGPASRHQ</sequence>
<comment type="caution">
    <text evidence="1">The sequence shown here is derived from an EMBL/GenBank/DDBJ whole genome shotgun (WGS) entry which is preliminary data.</text>
</comment>
<accession>A0A8J6BTH8</accession>
<dbReference type="AlphaFoldDB" id="A0A8J6BTH8"/>
<dbReference type="EMBL" id="JAAALK010000080">
    <property type="protein sequence ID" value="KAG8094994.1"/>
    <property type="molecule type" value="Genomic_DNA"/>
</dbReference>
<reference evidence="1" key="2">
    <citation type="submission" date="2021-02" db="EMBL/GenBank/DDBJ databases">
        <authorList>
            <person name="Kimball J.A."/>
            <person name="Haas M.W."/>
            <person name="Macchietto M."/>
            <person name="Kono T."/>
            <person name="Duquette J."/>
            <person name="Shao M."/>
        </authorList>
    </citation>
    <scope>NUCLEOTIDE SEQUENCE</scope>
    <source>
        <tissue evidence="1">Fresh leaf tissue</tissue>
    </source>
</reference>
<evidence type="ECO:0000313" key="2">
    <source>
        <dbReference type="Proteomes" id="UP000729402"/>
    </source>
</evidence>
<dbReference type="Proteomes" id="UP000729402">
    <property type="component" value="Unassembled WGS sequence"/>
</dbReference>
<gene>
    <name evidence="1" type="ORF">GUJ93_ZPchr0012g18962</name>
</gene>
<evidence type="ECO:0000313" key="1">
    <source>
        <dbReference type="EMBL" id="KAG8094994.1"/>
    </source>
</evidence>
<reference evidence="1" key="1">
    <citation type="journal article" date="2021" name="bioRxiv">
        <title>Whole Genome Assembly and Annotation of Northern Wild Rice, Zizania palustris L., Supports a Whole Genome Duplication in the Zizania Genus.</title>
        <authorList>
            <person name="Haas M."/>
            <person name="Kono T."/>
            <person name="Macchietto M."/>
            <person name="Millas R."/>
            <person name="McGilp L."/>
            <person name="Shao M."/>
            <person name="Duquette J."/>
            <person name="Hirsch C.N."/>
            <person name="Kimball J."/>
        </authorList>
    </citation>
    <scope>NUCLEOTIDE SEQUENCE</scope>
    <source>
        <tissue evidence="1">Fresh leaf tissue</tissue>
    </source>
</reference>